<sequence>MAIVAGDILFKLSIKTGSAGNSLAQSDVNASLGKYISTTQITDATLNNLFDDVSGDENAASDVEYRCIFVHNAHATLTWQNVVAWLSAEVGGGANAAIAIDDIAASPIGQATAQADEVANENTAPTGEAFSSPTTKATGLALGNIAAGYCRAIWVKRSAANSAALNNDGVTVRCEGDTAA</sequence>
<reference evidence="1" key="1">
    <citation type="submission" date="2020-03" db="EMBL/GenBank/DDBJ databases">
        <title>The deep terrestrial virosphere.</title>
        <authorList>
            <person name="Holmfeldt K."/>
            <person name="Nilsson E."/>
            <person name="Simone D."/>
            <person name="Lopez-Fernandez M."/>
            <person name="Wu X."/>
            <person name="de Brujin I."/>
            <person name="Lundin D."/>
            <person name="Andersson A."/>
            <person name="Bertilsson S."/>
            <person name="Dopson M."/>
        </authorList>
    </citation>
    <scope>NUCLEOTIDE SEQUENCE</scope>
    <source>
        <strain evidence="1">MM415B02491</strain>
    </source>
</reference>
<proteinExistence type="predicted"/>
<dbReference type="EMBL" id="MT142872">
    <property type="protein sequence ID" value="QJA89845.1"/>
    <property type="molecule type" value="Genomic_DNA"/>
</dbReference>
<protein>
    <submittedName>
        <fullName evidence="1">Uncharacterized protein</fullName>
    </submittedName>
</protein>
<dbReference type="AlphaFoldDB" id="A0A6M3L9I6"/>
<organism evidence="1">
    <name type="scientific">viral metagenome</name>
    <dbReference type="NCBI Taxonomy" id="1070528"/>
    <lineage>
        <taxon>unclassified sequences</taxon>
        <taxon>metagenomes</taxon>
        <taxon>organismal metagenomes</taxon>
    </lineage>
</organism>
<gene>
    <name evidence="1" type="ORF">MM415B02491_0013</name>
</gene>
<accession>A0A6M3L9I6</accession>
<name>A0A6M3L9I6_9ZZZZ</name>
<evidence type="ECO:0000313" key="1">
    <source>
        <dbReference type="EMBL" id="QJA89845.1"/>
    </source>
</evidence>